<protein>
    <submittedName>
        <fullName evidence="1">Uncharacterized protein</fullName>
    </submittedName>
</protein>
<sequence length="206" mass="22005">LYNNTPAEMAALMAASSAATPITGGPNTYEASFTMPNTNEQYLYLIYDYRRPTLIELCYDASTAFAACCECTAQVFELQKCGDSSPSGTQIANNSLGVSIGDFVELASDPDCVFEVIADSPDPVTTSMTLARPDITNCNQVCNEYRATNNSVDQIHVVNYTDCFGSPAQFTLGIGNSQDFCALELGVIVAEVEVNLISCACTPPPP</sequence>
<name>X0TQM1_9ZZZZ</name>
<dbReference type="AlphaFoldDB" id="X0TQM1"/>
<feature type="non-terminal residue" evidence="1">
    <location>
        <position position="1"/>
    </location>
</feature>
<proteinExistence type="predicted"/>
<evidence type="ECO:0000313" key="1">
    <source>
        <dbReference type="EMBL" id="GAF89501.1"/>
    </source>
</evidence>
<organism evidence="1">
    <name type="scientific">marine sediment metagenome</name>
    <dbReference type="NCBI Taxonomy" id="412755"/>
    <lineage>
        <taxon>unclassified sequences</taxon>
        <taxon>metagenomes</taxon>
        <taxon>ecological metagenomes</taxon>
    </lineage>
</organism>
<comment type="caution">
    <text evidence="1">The sequence shown here is derived from an EMBL/GenBank/DDBJ whole genome shotgun (WGS) entry which is preliminary data.</text>
</comment>
<dbReference type="EMBL" id="BARS01017987">
    <property type="protein sequence ID" value="GAF89501.1"/>
    <property type="molecule type" value="Genomic_DNA"/>
</dbReference>
<accession>X0TQM1</accession>
<reference evidence="1" key="1">
    <citation type="journal article" date="2014" name="Front. Microbiol.">
        <title>High frequency of phylogenetically diverse reductive dehalogenase-homologous genes in deep subseafloor sedimentary metagenomes.</title>
        <authorList>
            <person name="Kawai M."/>
            <person name="Futagami T."/>
            <person name="Toyoda A."/>
            <person name="Takaki Y."/>
            <person name="Nishi S."/>
            <person name="Hori S."/>
            <person name="Arai W."/>
            <person name="Tsubouchi T."/>
            <person name="Morono Y."/>
            <person name="Uchiyama I."/>
            <person name="Ito T."/>
            <person name="Fujiyama A."/>
            <person name="Inagaki F."/>
            <person name="Takami H."/>
        </authorList>
    </citation>
    <scope>NUCLEOTIDE SEQUENCE</scope>
    <source>
        <strain evidence="1">Expedition CK06-06</strain>
    </source>
</reference>
<gene>
    <name evidence="1" type="ORF">S01H1_29352</name>
</gene>